<reference evidence="1 2" key="1">
    <citation type="submission" date="2024-01" db="EMBL/GenBank/DDBJ databases">
        <title>A telomere-to-telomere, gap-free genome of sweet tea (Lithocarpus litseifolius).</title>
        <authorList>
            <person name="Zhou J."/>
        </authorList>
    </citation>
    <scope>NUCLEOTIDE SEQUENCE [LARGE SCALE GENOMIC DNA]</scope>
    <source>
        <strain evidence="1">Zhou-2022a</strain>
        <tissue evidence="1">Leaf</tissue>
    </source>
</reference>
<name>A0AAW2CSL0_9ROSI</name>
<dbReference type="PANTHER" id="PTHR47074">
    <property type="entry name" value="BNAC02G40300D PROTEIN"/>
    <property type="match status" value="1"/>
</dbReference>
<evidence type="ECO:0000313" key="2">
    <source>
        <dbReference type="Proteomes" id="UP001459277"/>
    </source>
</evidence>
<keyword evidence="2" id="KW-1185">Reference proteome</keyword>
<evidence type="ECO:0008006" key="3">
    <source>
        <dbReference type="Google" id="ProtNLM"/>
    </source>
</evidence>
<comment type="caution">
    <text evidence="1">The sequence shown here is derived from an EMBL/GenBank/DDBJ whole genome shotgun (WGS) entry which is preliminary data.</text>
</comment>
<proteinExistence type="predicted"/>
<dbReference type="Proteomes" id="UP001459277">
    <property type="component" value="Unassembled WGS sequence"/>
</dbReference>
<dbReference type="AlphaFoldDB" id="A0AAW2CSL0"/>
<accession>A0AAW2CSL0</accession>
<dbReference type="InterPro" id="IPR052929">
    <property type="entry name" value="RNase_H-like_EbsB-rel"/>
</dbReference>
<evidence type="ECO:0000313" key="1">
    <source>
        <dbReference type="EMBL" id="KAL0001252.1"/>
    </source>
</evidence>
<dbReference type="EMBL" id="JAZDWU010000005">
    <property type="protein sequence ID" value="KAL0001252.1"/>
    <property type="molecule type" value="Genomic_DNA"/>
</dbReference>
<protein>
    <recommendedName>
        <fullName evidence="3">RNase H type-1 domain-containing protein</fullName>
    </recommendedName>
</protein>
<organism evidence="1 2">
    <name type="scientific">Lithocarpus litseifolius</name>
    <dbReference type="NCBI Taxonomy" id="425828"/>
    <lineage>
        <taxon>Eukaryota</taxon>
        <taxon>Viridiplantae</taxon>
        <taxon>Streptophyta</taxon>
        <taxon>Embryophyta</taxon>
        <taxon>Tracheophyta</taxon>
        <taxon>Spermatophyta</taxon>
        <taxon>Magnoliopsida</taxon>
        <taxon>eudicotyledons</taxon>
        <taxon>Gunneridae</taxon>
        <taxon>Pentapetalae</taxon>
        <taxon>rosids</taxon>
        <taxon>fabids</taxon>
        <taxon>Fagales</taxon>
        <taxon>Fagaceae</taxon>
        <taxon>Lithocarpus</taxon>
    </lineage>
</organism>
<sequence>MDPKVSVEMNQNLIKQFTKEEVEAALKQMHLTKYPGPDDGFSSLINKAVGNNKGVFTVKGTYYVALNIVESPEEGEKSYNDPREHLWKKIWHLHIPSKVRISAWRACVDALPTMGLLDISDVALKILMNGTDRDLEVFFGVAWSIWYNSNQMAFESKCQLPSQIWSYAWSFHQDYRGALVTLNMSPTAKNNRWTPPPLGVFKINVDGATSEDGRNSSVGAIIRDSCGAVIAAYGKYLQGQFSIAEMEALVVESRILLARDISSLRLLLNLMLH</sequence>
<gene>
    <name evidence="1" type="ORF">SO802_015033</name>
</gene>
<dbReference type="PANTHER" id="PTHR47074:SF48">
    <property type="entry name" value="POLYNUCLEOTIDYL TRANSFERASE, RIBONUCLEASE H-LIKE SUPERFAMILY PROTEIN"/>
    <property type="match status" value="1"/>
</dbReference>